<reference evidence="16 17" key="1">
    <citation type="submission" date="2024-09" db="EMBL/GenBank/DDBJ databases">
        <title>A chromosome-level genome assembly of Gray's grenadier anchovy, Coilia grayii.</title>
        <authorList>
            <person name="Fu Z."/>
        </authorList>
    </citation>
    <scope>NUCLEOTIDE SEQUENCE [LARGE SCALE GENOMIC DNA]</scope>
    <source>
        <strain evidence="16">G4</strain>
        <tissue evidence="16">Muscle</tissue>
    </source>
</reference>
<keyword evidence="6" id="KW-1003">Cell membrane</keyword>
<keyword evidence="17" id="KW-1185">Reference proteome</keyword>
<dbReference type="PANTHER" id="PTHR10656:SF8">
    <property type="entry name" value="INOSITOL 1,4,5-TRISPHOSPHATE RECEPTOR-INTERACTING PROTEIN"/>
    <property type="match status" value="1"/>
</dbReference>
<feature type="region of interest" description="Disordered" evidence="14">
    <location>
        <begin position="222"/>
        <end position="257"/>
    </location>
</feature>
<proteinExistence type="inferred from homology"/>
<evidence type="ECO:0000256" key="12">
    <source>
        <dbReference type="ARBA" id="ARBA00023180"/>
    </source>
</evidence>
<feature type="compositionally biased region" description="Basic and acidic residues" evidence="14">
    <location>
        <begin position="152"/>
        <end position="169"/>
    </location>
</feature>
<keyword evidence="7" id="KW-0812">Transmembrane</keyword>
<dbReference type="EMBL" id="JBHFQA010000015">
    <property type="protein sequence ID" value="KAL2086747.1"/>
    <property type="molecule type" value="Genomic_DNA"/>
</dbReference>
<dbReference type="Pfam" id="PF20266">
    <property type="entry name" value="Mab-21_C"/>
    <property type="match status" value="1"/>
</dbReference>
<dbReference type="SMART" id="SM01265">
    <property type="entry name" value="Mab-21"/>
    <property type="match status" value="1"/>
</dbReference>
<dbReference type="Gene3D" id="3.30.460.90">
    <property type="match status" value="1"/>
</dbReference>
<evidence type="ECO:0000256" key="14">
    <source>
        <dbReference type="SAM" id="MobiDB-lite"/>
    </source>
</evidence>
<feature type="region of interest" description="Disordered" evidence="14">
    <location>
        <begin position="66"/>
        <end position="86"/>
    </location>
</feature>
<evidence type="ECO:0000256" key="8">
    <source>
        <dbReference type="ARBA" id="ARBA00022729"/>
    </source>
</evidence>
<evidence type="ECO:0000256" key="13">
    <source>
        <dbReference type="ARBA" id="ARBA00023242"/>
    </source>
</evidence>
<evidence type="ECO:0000256" key="9">
    <source>
        <dbReference type="ARBA" id="ARBA00022989"/>
    </source>
</evidence>
<feature type="domain" description="Mab-21-like HhH/H2TH-like" evidence="15">
    <location>
        <begin position="610"/>
        <end position="679"/>
    </location>
</feature>
<keyword evidence="9" id="KW-1133">Transmembrane helix</keyword>
<evidence type="ECO:0000256" key="10">
    <source>
        <dbReference type="ARBA" id="ARBA00023054"/>
    </source>
</evidence>
<dbReference type="GO" id="GO:0005886">
    <property type="term" value="C:plasma membrane"/>
    <property type="evidence" value="ECO:0007669"/>
    <property type="project" value="UniProtKB-SubCell"/>
</dbReference>
<accession>A0ABD1JHX3</accession>
<comment type="similarity">
    <text evidence="4">Belongs to the ITPRIP family.</text>
</comment>
<name>A0ABD1JHX3_9TELE</name>
<feature type="region of interest" description="Disordered" evidence="14">
    <location>
        <begin position="101"/>
        <end position="205"/>
    </location>
</feature>
<evidence type="ECO:0000259" key="15">
    <source>
        <dbReference type="Pfam" id="PF20266"/>
    </source>
</evidence>
<evidence type="ECO:0000256" key="3">
    <source>
        <dbReference type="ARBA" id="ARBA00004494"/>
    </source>
</evidence>
<evidence type="ECO:0000256" key="2">
    <source>
        <dbReference type="ARBA" id="ARBA00004251"/>
    </source>
</evidence>
<dbReference type="PRINTS" id="PR02107">
    <property type="entry name" value="INOS145TPRIP"/>
</dbReference>
<dbReference type="InterPro" id="IPR026250">
    <property type="entry name" value="ITPRIP-like"/>
</dbReference>
<comment type="caution">
    <text evidence="16">The sequence shown here is derived from an EMBL/GenBank/DDBJ whole genome shotgun (WGS) entry which is preliminary data.</text>
</comment>
<dbReference type="Proteomes" id="UP001591681">
    <property type="component" value="Unassembled WGS sequence"/>
</dbReference>
<dbReference type="GO" id="GO:0005640">
    <property type="term" value="C:nuclear outer membrane"/>
    <property type="evidence" value="ECO:0007669"/>
    <property type="project" value="UniProtKB-SubCell"/>
</dbReference>
<protein>
    <recommendedName>
        <fullName evidence="5">Inositol 1,4,5-trisphosphate receptor-interacting protein</fullName>
    </recommendedName>
</protein>
<keyword evidence="10" id="KW-0175">Coiled coil</keyword>
<organism evidence="16 17">
    <name type="scientific">Coilia grayii</name>
    <name type="common">Gray's grenadier anchovy</name>
    <dbReference type="NCBI Taxonomy" id="363190"/>
    <lineage>
        <taxon>Eukaryota</taxon>
        <taxon>Metazoa</taxon>
        <taxon>Chordata</taxon>
        <taxon>Craniata</taxon>
        <taxon>Vertebrata</taxon>
        <taxon>Euteleostomi</taxon>
        <taxon>Actinopterygii</taxon>
        <taxon>Neopterygii</taxon>
        <taxon>Teleostei</taxon>
        <taxon>Clupei</taxon>
        <taxon>Clupeiformes</taxon>
        <taxon>Clupeoidei</taxon>
        <taxon>Engraulidae</taxon>
        <taxon>Coilinae</taxon>
        <taxon>Coilia</taxon>
    </lineage>
</organism>
<evidence type="ECO:0000256" key="7">
    <source>
        <dbReference type="ARBA" id="ARBA00022692"/>
    </source>
</evidence>
<evidence type="ECO:0000256" key="4">
    <source>
        <dbReference type="ARBA" id="ARBA00005554"/>
    </source>
</evidence>
<evidence type="ECO:0000313" key="17">
    <source>
        <dbReference type="Proteomes" id="UP001591681"/>
    </source>
</evidence>
<feature type="compositionally biased region" description="Polar residues" evidence="14">
    <location>
        <begin position="71"/>
        <end position="86"/>
    </location>
</feature>
<keyword evidence="11" id="KW-0472">Membrane</keyword>
<keyword evidence="13" id="KW-0539">Nucleus</keyword>
<evidence type="ECO:0000256" key="1">
    <source>
        <dbReference type="ARBA" id="ARBA00003856"/>
    </source>
</evidence>
<feature type="compositionally biased region" description="Polar residues" evidence="14">
    <location>
        <begin position="138"/>
        <end position="151"/>
    </location>
</feature>
<evidence type="ECO:0000256" key="5">
    <source>
        <dbReference type="ARBA" id="ARBA00019443"/>
    </source>
</evidence>
<comment type="subcellular location">
    <subcellularLocation>
        <location evidence="2">Cell membrane</location>
        <topology evidence="2">Single-pass type I membrane protein</topology>
    </subcellularLocation>
    <subcellularLocation>
        <location evidence="3">Nucleus outer membrane</location>
        <topology evidence="3">Single-pass type I membrane protein</topology>
    </subcellularLocation>
</comment>
<dbReference type="AlphaFoldDB" id="A0ABD1JHX3"/>
<evidence type="ECO:0000313" key="16">
    <source>
        <dbReference type="EMBL" id="KAL2086747.1"/>
    </source>
</evidence>
<dbReference type="InterPro" id="IPR046906">
    <property type="entry name" value="Mab-21_HhH/H2TH-like"/>
</dbReference>
<dbReference type="PANTHER" id="PTHR10656">
    <property type="entry name" value="CELL FATE DETERMINING PROTEIN MAB21-RELATED"/>
    <property type="match status" value="1"/>
</dbReference>
<feature type="compositionally biased region" description="Basic and acidic residues" evidence="14">
    <location>
        <begin position="222"/>
        <end position="239"/>
    </location>
</feature>
<dbReference type="Gene3D" id="1.10.1410.40">
    <property type="match status" value="1"/>
</dbReference>
<dbReference type="InterPro" id="IPR024810">
    <property type="entry name" value="MAB21L/cGLR"/>
</dbReference>
<evidence type="ECO:0000256" key="6">
    <source>
        <dbReference type="ARBA" id="ARBA00022475"/>
    </source>
</evidence>
<keyword evidence="8" id="KW-0732">Signal</keyword>
<comment type="function">
    <text evidence="1">Enhances Ca(2+)-mediated inhibition of inositol 1,4,5-triphosphate receptor (ITPR) Ca(2+) release.</text>
</comment>
<evidence type="ECO:0000256" key="11">
    <source>
        <dbReference type="ARBA" id="ARBA00023136"/>
    </source>
</evidence>
<keyword evidence="12" id="KW-0325">Glycoprotein</keyword>
<sequence>MQDTLLRVFVVVAGLLLPKEHPGVLEHNDDIISGMQEREGVLQRERAKLEHELDAVAMDTTLEDQPDRLQSHSSLQPSDPNLGQIITDSNLSVHEGQSTVMGSFSTEGEKETNEESEPADKNFPQGKEALQLEKEEPSSLSGEQLPTQQEVTTDHQDHPAGPEASREEPAEGEYDTPETIHPDNAEAPVVEKSEQPPRNDCKDPEVNANGCEHQCSDSVEALKAKEKGKPSTDDRRADPEVNAEGFKHQGTSNSGEKLLQYEQQLDNNVRRKPSTKAKPTSSGSDYMWYLCNAYSAFSLIYFLFRFLRGSSQDQEVVDSSQLNPQTPHPITAEVHVPDQGTLMGFYERYVHVPARESQRVCEFVEGFVDDLLAAVRETSNDPADMEVEDFMEVGSLYESWGTGRTLTCDLWVPLAPRKPYSFQVQLLNEGGKNTSDTHGYRRVKLVKGGRSVTNGCPCSQTSNDNDMLCLLHTNDKREDEKDAVTDATNGPLSCDNTPCLSRVAVAKWFRSAVRKAWEQTSHKYELELSFHSRESPGALKVRFRSGRSVHFNITPVVRFQDTDIYFVPYFGAKREDRAPDAQWPLSFAHYERRLLVCLGKRLPQNACHLHCLRTLSFLNKKQTELSGDCSLSSHHLKTVLLHLLLQKQPSEWGAEHFAGRLRDALDFLKTSLQKRWLGHALVGNPLVPPEVRFPAHLCRSKALNVLQPLLSQGHQYTKTVQHFEEMLKNMPMLIREYMDVQTEVVPNS</sequence>
<gene>
    <name evidence="16" type="ORF">ACEWY4_017806</name>
</gene>
<feature type="compositionally biased region" description="Basic and acidic residues" evidence="14">
    <location>
        <begin position="178"/>
        <end position="205"/>
    </location>
</feature>